<dbReference type="EMBL" id="JH001436">
    <property type="protein sequence ID" value="EGW02962.1"/>
    <property type="molecule type" value="Genomic_DNA"/>
</dbReference>
<dbReference type="AlphaFoldDB" id="G3I7K6"/>
<dbReference type="InParanoid" id="G3I7K6"/>
<proteinExistence type="predicted"/>
<evidence type="ECO:0000313" key="2">
    <source>
        <dbReference type="Proteomes" id="UP000001075"/>
    </source>
</evidence>
<name>G3I7K6_CRIGR</name>
<sequence length="53" mass="6282">MPLIPALGRQRQVDLCKFEANLIYREFKYSQSYTKKPCLETPKKMYMPSLTQP</sequence>
<dbReference type="Proteomes" id="UP000001075">
    <property type="component" value="Unassembled WGS sequence"/>
</dbReference>
<accession>G3I7K6</accession>
<protein>
    <submittedName>
        <fullName evidence="1">Uncharacterized protein</fullName>
    </submittedName>
</protein>
<organism evidence="1 2">
    <name type="scientific">Cricetulus griseus</name>
    <name type="common">Chinese hamster</name>
    <name type="synonym">Cricetulus barabensis griseus</name>
    <dbReference type="NCBI Taxonomy" id="10029"/>
    <lineage>
        <taxon>Eukaryota</taxon>
        <taxon>Metazoa</taxon>
        <taxon>Chordata</taxon>
        <taxon>Craniata</taxon>
        <taxon>Vertebrata</taxon>
        <taxon>Euteleostomi</taxon>
        <taxon>Mammalia</taxon>
        <taxon>Eutheria</taxon>
        <taxon>Euarchontoglires</taxon>
        <taxon>Glires</taxon>
        <taxon>Rodentia</taxon>
        <taxon>Myomorpha</taxon>
        <taxon>Muroidea</taxon>
        <taxon>Cricetidae</taxon>
        <taxon>Cricetinae</taxon>
        <taxon>Cricetulus</taxon>
    </lineage>
</organism>
<evidence type="ECO:0000313" key="1">
    <source>
        <dbReference type="EMBL" id="EGW02962.1"/>
    </source>
</evidence>
<gene>
    <name evidence="1" type="ORF">I79_019498</name>
</gene>
<reference evidence="2" key="1">
    <citation type="journal article" date="2011" name="Nat. Biotechnol.">
        <title>The genomic sequence of the Chinese hamster ovary (CHO)-K1 cell line.</title>
        <authorList>
            <person name="Xu X."/>
            <person name="Nagarajan H."/>
            <person name="Lewis N.E."/>
            <person name="Pan S."/>
            <person name="Cai Z."/>
            <person name="Liu X."/>
            <person name="Chen W."/>
            <person name="Xie M."/>
            <person name="Wang W."/>
            <person name="Hammond S."/>
            <person name="Andersen M.R."/>
            <person name="Neff N."/>
            <person name="Passarelli B."/>
            <person name="Koh W."/>
            <person name="Fan H.C."/>
            <person name="Wang J."/>
            <person name="Gui Y."/>
            <person name="Lee K.H."/>
            <person name="Betenbaugh M.J."/>
            <person name="Quake S.R."/>
            <person name="Famili I."/>
            <person name="Palsson B.O."/>
            <person name="Wang J."/>
        </authorList>
    </citation>
    <scope>NUCLEOTIDE SEQUENCE [LARGE SCALE GENOMIC DNA]</scope>
    <source>
        <strain evidence="2">CHO K1 cell line</strain>
    </source>
</reference>